<evidence type="ECO:0000259" key="2">
    <source>
        <dbReference type="PROSITE" id="PS50053"/>
    </source>
</evidence>
<dbReference type="SUPFAM" id="SSF54236">
    <property type="entry name" value="Ubiquitin-like"/>
    <property type="match status" value="1"/>
</dbReference>
<accession>A0AAV9I9A2</accession>
<protein>
    <recommendedName>
        <fullName evidence="2">Ubiquitin-like domain-containing protein</fullName>
    </recommendedName>
</protein>
<dbReference type="PROSITE" id="PS50053">
    <property type="entry name" value="UBIQUITIN_2"/>
    <property type="match status" value="1"/>
</dbReference>
<dbReference type="Pfam" id="PF11976">
    <property type="entry name" value="Rad60-SLD"/>
    <property type="match status" value="1"/>
</dbReference>
<organism evidence="3 4">
    <name type="scientific">Galdieria yellowstonensis</name>
    <dbReference type="NCBI Taxonomy" id="3028027"/>
    <lineage>
        <taxon>Eukaryota</taxon>
        <taxon>Rhodophyta</taxon>
        <taxon>Bangiophyceae</taxon>
        <taxon>Galdieriales</taxon>
        <taxon>Galdieriaceae</taxon>
        <taxon>Galdieria</taxon>
    </lineage>
</organism>
<dbReference type="InterPro" id="IPR022617">
    <property type="entry name" value="Rad60/SUMO-like_dom"/>
</dbReference>
<evidence type="ECO:0000313" key="3">
    <source>
        <dbReference type="EMBL" id="KAK4523806.1"/>
    </source>
</evidence>
<gene>
    <name evidence="3" type="ORF">GAYE_SCF00G1702</name>
</gene>
<dbReference type="AlphaFoldDB" id="A0AAV9I9A2"/>
<keyword evidence="4" id="KW-1185">Reference proteome</keyword>
<dbReference type="Proteomes" id="UP001300502">
    <property type="component" value="Unassembled WGS sequence"/>
</dbReference>
<dbReference type="InterPro" id="IPR000626">
    <property type="entry name" value="Ubiquitin-like_dom"/>
</dbReference>
<reference evidence="3 4" key="1">
    <citation type="submission" date="2022-07" db="EMBL/GenBank/DDBJ databases">
        <title>Genome-wide signatures of adaptation to extreme environments.</title>
        <authorList>
            <person name="Cho C.H."/>
            <person name="Yoon H.S."/>
        </authorList>
    </citation>
    <scope>NUCLEOTIDE SEQUENCE [LARGE SCALE GENOMIC DNA]</scope>
    <source>
        <strain evidence="3 4">108.79 E11</strain>
    </source>
</reference>
<dbReference type="Gene3D" id="3.10.20.90">
    <property type="entry name" value="Phosphatidylinositol 3-kinase Catalytic Subunit, Chain A, domain 1"/>
    <property type="match status" value="1"/>
</dbReference>
<sequence length="117" mass="12921">MEGLKAEAASTPVGSGMDSTSSSDNRMCITIRDGEGVEMTFRVKKTTKMKKLMSNYCEKHGVAYGTYRFTLDGKRINEDDTPESLQMEDGDCVDAFLYQQGGGGDENNNNERHGCIF</sequence>
<dbReference type="InterPro" id="IPR029071">
    <property type="entry name" value="Ubiquitin-like_domsf"/>
</dbReference>
<evidence type="ECO:0000256" key="1">
    <source>
        <dbReference type="SAM" id="MobiDB-lite"/>
    </source>
</evidence>
<feature type="domain" description="Ubiquitin-like" evidence="2">
    <location>
        <begin position="27"/>
        <end position="102"/>
    </location>
</feature>
<dbReference type="EMBL" id="JANCYU010000020">
    <property type="protein sequence ID" value="KAK4523806.1"/>
    <property type="molecule type" value="Genomic_DNA"/>
</dbReference>
<name>A0AAV9I9A2_9RHOD</name>
<comment type="caution">
    <text evidence="3">The sequence shown here is derived from an EMBL/GenBank/DDBJ whole genome shotgun (WGS) entry which is preliminary data.</text>
</comment>
<dbReference type="PANTHER" id="PTHR10562">
    <property type="entry name" value="SMALL UBIQUITIN-RELATED MODIFIER"/>
    <property type="match status" value="1"/>
</dbReference>
<dbReference type="CDD" id="cd01763">
    <property type="entry name" value="Ubl_SUMO_like"/>
    <property type="match status" value="1"/>
</dbReference>
<proteinExistence type="predicted"/>
<dbReference type="SMART" id="SM00213">
    <property type="entry name" value="UBQ"/>
    <property type="match status" value="1"/>
</dbReference>
<evidence type="ECO:0000313" key="4">
    <source>
        <dbReference type="Proteomes" id="UP001300502"/>
    </source>
</evidence>
<feature type="region of interest" description="Disordered" evidence="1">
    <location>
        <begin position="1"/>
        <end position="26"/>
    </location>
</feature>